<gene>
    <name evidence="2" type="ORF">RGR602_PC01317</name>
</gene>
<feature type="compositionally biased region" description="Basic and acidic residues" evidence="1">
    <location>
        <begin position="47"/>
        <end position="70"/>
    </location>
</feature>
<geneLocation type="plasmid" evidence="2 3">
    <name>pRgalR602c</name>
</geneLocation>
<protein>
    <submittedName>
        <fullName evidence="2">Uncharacterized protein</fullName>
    </submittedName>
</protein>
<accession>A0A0B4XBF2</accession>
<evidence type="ECO:0000313" key="3">
    <source>
        <dbReference type="Proteomes" id="UP000031368"/>
    </source>
</evidence>
<reference evidence="2 3" key="1">
    <citation type="submission" date="2013-11" db="EMBL/GenBank/DDBJ databases">
        <title>Complete genome sequence of Rhizobium gallicum bv. gallicum R602.</title>
        <authorList>
            <person name="Bustos P."/>
            <person name="Santamaria R.I."/>
            <person name="Lozano L."/>
            <person name="Acosta J.L."/>
            <person name="Ormeno-Orrillo E."/>
            <person name="Rogel M.A."/>
            <person name="Romero D."/>
            <person name="Cevallos M.A."/>
            <person name="Martinez-Romero E."/>
            <person name="Gonzalez V."/>
        </authorList>
    </citation>
    <scope>NUCLEOTIDE SEQUENCE [LARGE SCALE GENOMIC DNA]</scope>
    <source>
        <strain evidence="2 3">R602</strain>
        <plasmid evidence="2 3">pRgalR602c</plasmid>
    </source>
</reference>
<name>A0A0B4XBF2_9HYPH</name>
<keyword evidence="3" id="KW-1185">Reference proteome</keyword>
<dbReference type="Proteomes" id="UP000031368">
    <property type="component" value="Plasmid pRgalR602c"/>
</dbReference>
<feature type="region of interest" description="Disordered" evidence="1">
    <location>
        <begin position="47"/>
        <end position="131"/>
    </location>
</feature>
<dbReference type="HOGENOM" id="CLU_1925882_0_0_5"/>
<dbReference type="AlphaFoldDB" id="A0A0B4XBF2"/>
<sequence>MVHQEPPISRHVGKAPRAILQGVISRRKTIRTTIGTHLVKTTVIQREKIFPMPSRQKEEADMGGSPKKDAAGQFAKSRANRKASGVHSAKPTVITGSEDATVHKNPPGKHKPEKDWDLNYDPAEMNEGQSH</sequence>
<dbReference type="EMBL" id="CP006880">
    <property type="protein sequence ID" value="AJD45344.1"/>
    <property type="molecule type" value="Genomic_DNA"/>
</dbReference>
<keyword evidence="2" id="KW-0614">Plasmid</keyword>
<evidence type="ECO:0000256" key="1">
    <source>
        <dbReference type="SAM" id="MobiDB-lite"/>
    </source>
</evidence>
<dbReference type="KEGG" id="rga:RGR602_PC01317"/>
<proteinExistence type="predicted"/>
<organism evidence="2 3">
    <name type="scientific">Rhizobium gallicum bv. gallicum R602sp</name>
    <dbReference type="NCBI Taxonomy" id="1041138"/>
    <lineage>
        <taxon>Bacteria</taxon>
        <taxon>Pseudomonadati</taxon>
        <taxon>Pseudomonadota</taxon>
        <taxon>Alphaproteobacteria</taxon>
        <taxon>Hyphomicrobiales</taxon>
        <taxon>Rhizobiaceae</taxon>
        <taxon>Rhizobium/Agrobacterium group</taxon>
        <taxon>Rhizobium</taxon>
    </lineage>
</organism>
<evidence type="ECO:0000313" key="2">
    <source>
        <dbReference type="EMBL" id="AJD45344.1"/>
    </source>
</evidence>